<comment type="similarity">
    <text evidence="1">Belongs to the membrane fusion protein (MFP) (TC 8.A.1) family.</text>
</comment>
<evidence type="ECO:0000313" key="5">
    <source>
        <dbReference type="EMBL" id="MBN9413625.1"/>
    </source>
</evidence>
<dbReference type="Proteomes" id="UP000664414">
    <property type="component" value="Unassembled WGS sequence"/>
</dbReference>
<dbReference type="GO" id="GO:0022857">
    <property type="term" value="F:transmembrane transporter activity"/>
    <property type="evidence" value="ECO:0007669"/>
    <property type="project" value="InterPro"/>
</dbReference>
<dbReference type="PANTHER" id="PTHR30097">
    <property type="entry name" value="CATION EFFLUX SYSTEM PROTEIN CUSB"/>
    <property type="match status" value="1"/>
</dbReference>
<evidence type="ECO:0000256" key="3">
    <source>
        <dbReference type="SAM" id="Coils"/>
    </source>
</evidence>
<dbReference type="InterPro" id="IPR051909">
    <property type="entry name" value="MFP_Cation_Efflux"/>
</dbReference>
<dbReference type="Gene3D" id="2.40.420.20">
    <property type="match status" value="1"/>
</dbReference>
<reference evidence="5" key="1">
    <citation type="submission" date="2021-02" db="EMBL/GenBank/DDBJ databases">
        <title>Thiocyanate and organic carbon inputs drive convergent selection for specific autotrophic Afipia and Thiobacillus strains within complex microbiomes.</title>
        <authorList>
            <person name="Huddy R.J."/>
            <person name="Sachdeva R."/>
            <person name="Kadzinga F."/>
            <person name="Kantor R.S."/>
            <person name="Harrison S.T.L."/>
            <person name="Banfield J.F."/>
        </authorList>
    </citation>
    <scope>NUCLEOTIDE SEQUENCE</scope>
    <source>
        <strain evidence="5">SCN18_10_11_15_R4_P_38_20</strain>
    </source>
</reference>
<dbReference type="GO" id="GO:0016020">
    <property type="term" value="C:membrane"/>
    <property type="evidence" value="ECO:0007669"/>
    <property type="project" value="InterPro"/>
</dbReference>
<gene>
    <name evidence="5" type="ORF">J0H12_06875</name>
</gene>
<dbReference type="SUPFAM" id="SSF111369">
    <property type="entry name" value="HlyD-like secretion proteins"/>
    <property type="match status" value="1"/>
</dbReference>
<evidence type="ECO:0000256" key="1">
    <source>
        <dbReference type="ARBA" id="ARBA00009477"/>
    </source>
</evidence>
<sequence>MNKIFNLVAIYVFAFLLFTFEVLAHGSEDHGESKPSPQESTSTLDSVPTDLSLLQRVFIPQQKQRAANLKVIQAQDIDRPQYVLLPAKVVASPNGYAQVHVPQSSRVVADPTYPMPTTGDKVEANQVIAIVEPLVSSVDLTDKKTELYKIEGEIAQLERDVERLTTLGKFSARKKLEDAKTDLESAKKRKQQILTTGLGRELIRASIAGILSDSHLLPGQIVQPGQPIAEIVDPASFQIEAYTYDYTLTNQIKEASLRSPLEPEKVYPLTLKGLSPKVGENDQARHILFSIKETAPALMIGEFVDVMISLPSTFKKVVIPQTALFKNGKTYNVFILAEPELILSRPIQVGIFFEDKAEILEGLKAGERIIENVETLARALKK</sequence>
<organism evidence="5 6">
    <name type="scientific">Candidatus Paracaedimonas acanthamoebae</name>
    <dbReference type="NCBI Taxonomy" id="244581"/>
    <lineage>
        <taxon>Bacteria</taxon>
        <taxon>Pseudomonadati</taxon>
        <taxon>Pseudomonadota</taxon>
        <taxon>Alphaproteobacteria</taxon>
        <taxon>Holosporales</taxon>
        <taxon>Caedimonadaceae</taxon>
        <taxon>Candidatus Paracaedimonas</taxon>
    </lineage>
</organism>
<accession>A0A8J7PJZ7</accession>
<dbReference type="AlphaFoldDB" id="A0A8J7PJZ7"/>
<dbReference type="InterPro" id="IPR006143">
    <property type="entry name" value="RND_pump_MFP"/>
</dbReference>
<dbReference type="Pfam" id="PF25967">
    <property type="entry name" value="RND-MFP_C"/>
    <property type="match status" value="1"/>
</dbReference>
<evidence type="ECO:0000256" key="2">
    <source>
        <dbReference type="ARBA" id="ARBA00022448"/>
    </source>
</evidence>
<dbReference type="GO" id="GO:0060003">
    <property type="term" value="P:copper ion export"/>
    <property type="evidence" value="ECO:0007669"/>
    <property type="project" value="TreeGrafter"/>
</dbReference>
<dbReference type="Gene3D" id="2.40.50.100">
    <property type="match status" value="1"/>
</dbReference>
<keyword evidence="2" id="KW-0813">Transport</keyword>
<comment type="caution">
    <text evidence="5">The sequence shown here is derived from an EMBL/GenBank/DDBJ whole genome shotgun (WGS) entry which is preliminary data.</text>
</comment>
<dbReference type="GO" id="GO:0030313">
    <property type="term" value="C:cell envelope"/>
    <property type="evidence" value="ECO:0007669"/>
    <property type="project" value="TreeGrafter"/>
</dbReference>
<evidence type="ECO:0000259" key="4">
    <source>
        <dbReference type="Pfam" id="PF25967"/>
    </source>
</evidence>
<dbReference type="GO" id="GO:0015679">
    <property type="term" value="P:plasma membrane copper ion transport"/>
    <property type="evidence" value="ECO:0007669"/>
    <property type="project" value="TreeGrafter"/>
</dbReference>
<protein>
    <submittedName>
        <fullName evidence="5">Efflux RND transporter periplasmic adaptor subunit</fullName>
    </submittedName>
</protein>
<dbReference type="EMBL" id="JAFKGL010000031">
    <property type="protein sequence ID" value="MBN9413625.1"/>
    <property type="molecule type" value="Genomic_DNA"/>
</dbReference>
<dbReference type="PANTHER" id="PTHR30097:SF4">
    <property type="entry name" value="SLR6042 PROTEIN"/>
    <property type="match status" value="1"/>
</dbReference>
<dbReference type="InterPro" id="IPR058627">
    <property type="entry name" value="MdtA-like_C"/>
</dbReference>
<dbReference type="NCBIfam" id="TIGR01730">
    <property type="entry name" value="RND_mfp"/>
    <property type="match status" value="1"/>
</dbReference>
<dbReference type="Gene3D" id="1.10.287.470">
    <property type="entry name" value="Helix hairpin bin"/>
    <property type="match status" value="1"/>
</dbReference>
<name>A0A8J7PJZ7_9PROT</name>
<evidence type="ECO:0000313" key="6">
    <source>
        <dbReference type="Proteomes" id="UP000664414"/>
    </source>
</evidence>
<proteinExistence type="inferred from homology"/>
<feature type="domain" description="Multidrug resistance protein MdtA-like C-terminal permuted SH3" evidence="4">
    <location>
        <begin position="317"/>
        <end position="370"/>
    </location>
</feature>
<keyword evidence="3" id="KW-0175">Coiled coil</keyword>
<feature type="coiled-coil region" evidence="3">
    <location>
        <begin position="140"/>
        <end position="196"/>
    </location>
</feature>